<feature type="transmembrane region" description="Helical" evidence="1">
    <location>
        <begin position="12"/>
        <end position="31"/>
    </location>
</feature>
<name>A0A1I1ISK9_RUMAL</name>
<reference evidence="2 3" key="1">
    <citation type="submission" date="2016-10" db="EMBL/GenBank/DDBJ databases">
        <authorList>
            <person name="de Groot N.N."/>
        </authorList>
    </citation>
    <scope>NUCLEOTIDE SEQUENCE [LARGE SCALE GENOMIC DNA]</scope>
    <source>
        <strain evidence="2 3">AR67</strain>
    </source>
</reference>
<sequence>MKRVTKFIKKHLIPIWIVVAILGIASVVTFAEYMAHSNRAKRVAANVAGAGQPFDSNYLATGSPLLSNIPFPAGTEGNCPIDIKIWNYNRANTQKTYKGPLTYDLVAQLVNIRGELLENGALGSYQIGISSDGGTNYTYFSTYDEDDGYYLLVQDDRLFAPNASGVYEPTEHGYVLSFPTAFLTDSPGIYVKVSAIPSDTEKLSTISAIFGVTVQEETLSRVWEGRFNEDTSRTDYDSFNYVISGSGESSITFSWCTDYLQVNEFNLDDYSFTATNSTRTEGGVTTNWKTITITANSSDTYNSLGVLVTPGKSRYDFQLYMTTALENSLNNTMSAPEATYTDYWDVVNSYVDFSATSVSGE</sequence>
<dbReference type="RefSeq" id="WP_074961085.1">
    <property type="nucleotide sequence ID" value="NZ_FOKQ01000012.1"/>
</dbReference>
<keyword evidence="1" id="KW-0812">Transmembrane</keyword>
<evidence type="ECO:0000256" key="1">
    <source>
        <dbReference type="SAM" id="Phobius"/>
    </source>
</evidence>
<keyword evidence="1" id="KW-0472">Membrane</keyword>
<dbReference type="EMBL" id="FOKQ01000012">
    <property type="protein sequence ID" value="SFC39224.1"/>
    <property type="molecule type" value="Genomic_DNA"/>
</dbReference>
<keyword evidence="1" id="KW-1133">Transmembrane helix</keyword>
<dbReference type="AlphaFoldDB" id="A0A1I1ISK9"/>
<gene>
    <name evidence="2" type="ORF">SAMN02910406_01634</name>
</gene>
<evidence type="ECO:0000313" key="3">
    <source>
        <dbReference type="Proteomes" id="UP000182192"/>
    </source>
</evidence>
<protein>
    <submittedName>
        <fullName evidence="2">Uncharacterized protein</fullName>
    </submittedName>
</protein>
<evidence type="ECO:0000313" key="2">
    <source>
        <dbReference type="EMBL" id="SFC39224.1"/>
    </source>
</evidence>
<proteinExistence type="predicted"/>
<dbReference type="OrthoDB" id="1821912at2"/>
<organism evidence="2 3">
    <name type="scientific">Ruminococcus albus</name>
    <dbReference type="NCBI Taxonomy" id="1264"/>
    <lineage>
        <taxon>Bacteria</taxon>
        <taxon>Bacillati</taxon>
        <taxon>Bacillota</taxon>
        <taxon>Clostridia</taxon>
        <taxon>Eubacteriales</taxon>
        <taxon>Oscillospiraceae</taxon>
        <taxon>Ruminococcus</taxon>
    </lineage>
</organism>
<accession>A0A1I1ISK9</accession>
<dbReference type="Proteomes" id="UP000182192">
    <property type="component" value="Unassembled WGS sequence"/>
</dbReference>